<sequence length="1115" mass="125917">MPQSMDERDARDGGLASASGRGGNMPDAMRDDGGGRSHQSEVIQSSASSTYSTELSTERNSLNEAGDTITASTSQASIHDKHQYQQEDYEYYDQNPYPSYPPPVHSQHGNPLIEADSEIDQAPSERRTSATATYPQGDEDDMNFFSFSKQKQPSPSSSQPAISPDSQTSVKRLSVSRQKRDSTSSLNKRISIVRNSLKGNRESVASIDFLPRNLDSNPHGETPIPSPYPDPKLSTFESFEETSDTKYTIPSFPTPPPRDTTFATPSPLTANHARFASESLTPSTNTLQPAIPSRPQSTMSFSFSPNKERQGSLALPPPQRNGSGDEFVAKSPNRFTNFFGWGPKNENQPEVTSPTYSPKSAHHSMKNVPPSIDVTKANSQLYGGLPTDSGVSLLPPGYNSATIEAMEEEIRAVSADLAASIRREMDLEDLVERLETEAQLAQNGDDRRTSDYFSDMGTPVRSLDGDGKEINLERIQRKAEQERAQIRLEMMEKVEDERRRRKAIETHVRELEQQVQRGGNLSPGMPQRIQELESQLEEARRKLSEERKVKENFEDLLVALRQDIEDHRNERDELRDQVVPRLRAQVQNLEAEKEKLAKMNSDHEKMVRELQNLRNENAALASAQRQIYDMKHVVDRQNKRASIAIVTNMSPTFSRAPSMHASGSMTPDGPRPKDGLAEKLKDVEAQRDALHKALKSLRERQELESKRAKERIKLLELERDKALAEAPGRHNREVRNLRQELDKLRMRAEDAVDKGFVVERSLGSLKKDMERAEEERGTLRALLRGHEVLLVEGEKLMESHARLAEMINRLKVEEGAEDNWRDFSGRRELVLTKVAELEKKKQMLIEKVEETELHLANTDDDVQIERLKMAIAKAEEEKEAAILEAQAYKERADYLAQSEQELLASEQSLADQLRISAERIESLASQVRIQMDANNSLRIRLSDAIARGEAEQRMSAARINDFQLKLKKLEERLIQAQHQNEELVEKHEEEIQDLKQSHTTQLRRLQSSIAMGKALSPAFPLTPRSPGGRFERFPASPRGTKKLEPRAAAKNLEDRIVELERALADADAEMEEVVGRMTEAQMMVVELQGERDEAVRAYRKLVREVVGEESKWVGF</sequence>
<dbReference type="PANTHER" id="PTHR45615">
    <property type="entry name" value="MYOSIN HEAVY CHAIN, NON-MUSCLE"/>
    <property type="match status" value="1"/>
</dbReference>
<dbReference type="STRING" id="1160509.A0A3N4HH61"/>
<feature type="region of interest" description="Disordered" evidence="2">
    <location>
        <begin position="1"/>
        <end position="190"/>
    </location>
</feature>
<dbReference type="EMBL" id="ML119932">
    <property type="protein sequence ID" value="RPA71410.1"/>
    <property type="molecule type" value="Genomic_DNA"/>
</dbReference>
<dbReference type="AlphaFoldDB" id="A0A3N4HH61"/>
<feature type="coiled-coil region" evidence="1">
    <location>
        <begin position="959"/>
        <end position="1004"/>
    </location>
</feature>
<evidence type="ECO:0000259" key="3">
    <source>
        <dbReference type="Pfam" id="PF24554"/>
    </source>
</evidence>
<feature type="coiled-coil region" evidence="1">
    <location>
        <begin position="827"/>
        <end position="891"/>
    </location>
</feature>
<feature type="compositionally biased region" description="Basic and acidic residues" evidence="2">
    <location>
        <begin position="1"/>
        <end position="12"/>
    </location>
</feature>
<feature type="compositionally biased region" description="Polar residues" evidence="2">
    <location>
        <begin position="58"/>
        <end position="77"/>
    </location>
</feature>
<feature type="region of interest" description="Disordered" evidence="2">
    <location>
        <begin position="654"/>
        <end position="675"/>
    </location>
</feature>
<evidence type="ECO:0000313" key="4">
    <source>
        <dbReference type="EMBL" id="RPA71410.1"/>
    </source>
</evidence>
<organism evidence="4 5">
    <name type="scientific">Ascobolus immersus RN42</name>
    <dbReference type="NCBI Taxonomy" id="1160509"/>
    <lineage>
        <taxon>Eukaryota</taxon>
        <taxon>Fungi</taxon>
        <taxon>Dikarya</taxon>
        <taxon>Ascomycota</taxon>
        <taxon>Pezizomycotina</taxon>
        <taxon>Pezizomycetes</taxon>
        <taxon>Pezizales</taxon>
        <taxon>Ascobolaceae</taxon>
        <taxon>Ascobolus</taxon>
    </lineage>
</organism>
<proteinExistence type="predicted"/>
<feature type="coiled-coil region" evidence="1">
    <location>
        <begin position="472"/>
        <end position="626"/>
    </location>
</feature>
<name>A0A3N4HH61_ASCIM</name>
<dbReference type="GO" id="GO:0016460">
    <property type="term" value="C:myosin II complex"/>
    <property type="evidence" value="ECO:0007669"/>
    <property type="project" value="TreeGrafter"/>
</dbReference>
<feature type="compositionally biased region" description="Polar residues" evidence="2">
    <location>
        <begin position="278"/>
        <end position="305"/>
    </location>
</feature>
<reference evidence="4 5" key="1">
    <citation type="journal article" date="2018" name="Nat. Ecol. Evol.">
        <title>Pezizomycetes genomes reveal the molecular basis of ectomycorrhizal truffle lifestyle.</title>
        <authorList>
            <person name="Murat C."/>
            <person name="Payen T."/>
            <person name="Noel B."/>
            <person name="Kuo A."/>
            <person name="Morin E."/>
            <person name="Chen J."/>
            <person name="Kohler A."/>
            <person name="Krizsan K."/>
            <person name="Balestrini R."/>
            <person name="Da Silva C."/>
            <person name="Montanini B."/>
            <person name="Hainaut M."/>
            <person name="Levati E."/>
            <person name="Barry K.W."/>
            <person name="Belfiori B."/>
            <person name="Cichocki N."/>
            <person name="Clum A."/>
            <person name="Dockter R.B."/>
            <person name="Fauchery L."/>
            <person name="Guy J."/>
            <person name="Iotti M."/>
            <person name="Le Tacon F."/>
            <person name="Lindquist E.A."/>
            <person name="Lipzen A."/>
            <person name="Malagnac F."/>
            <person name="Mello A."/>
            <person name="Molinier V."/>
            <person name="Miyauchi S."/>
            <person name="Poulain J."/>
            <person name="Riccioni C."/>
            <person name="Rubini A."/>
            <person name="Sitrit Y."/>
            <person name="Splivallo R."/>
            <person name="Traeger S."/>
            <person name="Wang M."/>
            <person name="Zifcakova L."/>
            <person name="Wipf D."/>
            <person name="Zambonelli A."/>
            <person name="Paolocci F."/>
            <person name="Nowrousian M."/>
            <person name="Ottonello S."/>
            <person name="Baldrian P."/>
            <person name="Spatafora J.W."/>
            <person name="Henrissat B."/>
            <person name="Nagy L.G."/>
            <person name="Aury J.M."/>
            <person name="Wincker P."/>
            <person name="Grigoriev I.V."/>
            <person name="Bonfante P."/>
            <person name="Martin F.M."/>
        </authorList>
    </citation>
    <scope>NUCLEOTIDE SEQUENCE [LARGE SCALE GENOMIC DNA]</scope>
    <source>
        <strain evidence="4 5">RN42</strain>
    </source>
</reference>
<gene>
    <name evidence="4" type="ORF">BJ508DRAFT_419926</name>
</gene>
<dbReference type="PANTHER" id="PTHR45615:SF40">
    <property type="entry name" value="MYOSIN HEAVY CHAIN, NON-MUSCLE"/>
    <property type="match status" value="1"/>
</dbReference>
<dbReference type="GO" id="GO:0005737">
    <property type="term" value="C:cytoplasm"/>
    <property type="evidence" value="ECO:0007669"/>
    <property type="project" value="TreeGrafter"/>
</dbReference>
<dbReference type="Proteomes" id="UP000275078">
    <property type="component" value="Unassembled WGS sequence"/>
</dbReference>
<protein>
    <recommendedName>
        <fullName evidence="3">DUF7603 domain-containing protein</fullName>
    </recommendedName>
</protein>
<dbReference type="GO" id="GO:0032982">
    <property type="term" value="C:myosin filament"/>
    <property type="evidence" value="ECO:0007669"/>
    <property type="project" value="TreeGrafter"/>
</dbReference>
<feature type="region of interest" description="Disordered" evidence="2">
    <location>
        <begin position="209"/>
        <end position="365"/>
    </location>
</feature>
<evidence type="ECO:0000256" key="2">
    <source>
        <dbReference type="SAM" id="MobiDB-lite"/>
    </source>
</evidence>
<dbReference type="Pfam" id="PF24554">
    <property type="entry name" value="DUF7603"/>
    <property type="match status" value="1"/>
</dbReference>
<feature type="compositionally biased region" description="Low complexity" evidence="2">
    <location>
        <begin position="45"/>
        <end position="55"/>
    </location>
</feature>
<feature type="compositionally biased region" description="Low complexity" evidence="2">
    <location>
        <begin position="144"/>
        <end position="160"/>
    </location>
</feature>
<keyword evidence="1" id="KW-0175">Coiled coil</keyword>
<dbReference type="InterPro" id="IPR056023">
    <property type="entry name" value="DUF7603"/>
</dbReference>
<accession>A0A3N4HH61</accession>
<evidence type="ECO:0000313" key="5">
    <source>
        <dbReference type="Proteomes" id="UP000275078"/>
    </source>
</evidence>
<dbReference type="GO" id="GO:0051015">
    <property type="term" value="F:actin filament binding"/>
    <property type="evidence" value="ECO:0007669"/>
    <property type="project" value="TreeGrafter"/>
</dbReference>
<dbReference type="GO" id="GO:0000146">
    <property type="term" value="F:microfilament motor activity"/>
    <property type="evidence" value="ECO:0007669"/>
    <property type="project" value="TreeGrafter"/>
</dbReference>
<keyword evidence="5" id="KW-1185">Reference proteome</keyword>
<feature type="compositionally biased region" description="Basic and acidic residues" evidence="2">
    <location>
        <begin position="28"/>
        <end position="39"/>
    </location>
</feature>
<feature type="region of interest" description="Disordered" evidence="2">
    <location>
        <begin position="441"/>
        <end position="465"/>
    </location>
</feature>
<feature type="compositionally biased region" description="Polar residues" evidence="2">
    <location>
        <begin position="654"/>
        <end position="665"/>
    </location>
</feature>
<feature type="region of interest" description="Disordered" evidence="2">
    <location>
        <begin position="1016"/>
        <end position="1040"/>
    </location>
</feature>
<feature type="coiled-coil region" evidence="1">
    <location>
        <begin position="1049"/>
        <end position="1104"/>
    </location>
</feature>
<feature type="compositionally biased region" description="Polar residues" evidence="2">
    <location>
        <begin position="345"/>
        <end position="358"/>
    </location>
</feature>
<feature type="domain" description="DUF7603" evidence="3">
    <location>
        <begin position="863"/>
        <end position="971"/>
    </location>
</feature>
<evidence type="ECO:0000256" key="1">
    <source>
        <dbReference type="SAM" id="Coils"/>
    </source>
</evidence>
<dbReference type="OrthoDB" id="5395440at2759"/>